<evidence type="ECO:0000256" key="1">
    <source>
        <dbReference type="SAM" id="SignalP"/>
    </source>
</evidence>
<name>A0A081NEM4_9GAMM</name>
<dbReference type="STRING" id="1137799.GZ78_19800"/>
<dbReference type="Gene3D" id="2.40.160.10">
    <property type="entry name" value="Porin"/>
    <property type="match status" value="1"/>
</dbReference>
<protein>
    <recommendedName>
        <fullName evidence="2">Alginate export domain-containing protein</fullName>
    </recommendedName>
</protein>
<dbReference type="SUPFAM" id="SSF56935">
    <property type="entry name" value="Porins"/>
    <property type="match status" value="1"/>
</dbReference>
<proteinExistence type="predicted"/>
<accession>A0A081NEM4</accession>
<gene>
    <name evidence="3" type="ORF">GZ78_19800</name>
</gene>
<dbReference type="InterPro" id="IPR025388">
    <property type="entry name" value="Alginate_export_dom"/>
</dbReference>
<dbReference type="InterPro" id="IPR023614">
    <property type="entry name" value="Porin_dom_sf"/>
</dbReference>
<feature type="chain" id="PRO_5001760751" description="Alginate export domain-containing protein" evidence="1">
    <location>
        <begin position="34"/>
        <end position="410"/>
    </location>
</feature>
<dbReference type="Proteomes" id="UP000028073">
    <property type="component" value="Unassembled WGS sequence"/>
</dbReference>
<organism evidence="3 4">
    <name type="scientific">Endozoicomonas numazuensis</name>
    <dbReference type="NCBI Taxonomy" id="1137799"/>
    <lineage>
        <taxon>Bacteria</taxon>
        <taxon>Pseudomonadati</taxon>
        <taxon>Pseudomonadota</taxon>
        <taxon>Gammaproteobacteria</taxon>
        <taxon>Oceanospirillales</taxon>
        <taxon>Endozoicomonadaceae</taxon>
        <taxon>Endozoicomonas</taxon>
    </lineage>
</organism>
<keyword evidence="1" id="KW-0732">Signal</keyword>
<evidence type="ECO:0000313" key="4">
    <source>
        <dbReference type="Proteomes" id="UP000028073"/>
    </source>
</evidence>
<feature type="signal peptide" evidence="1">
    <location>
        <begin position="1"/>
        <end position="33"/>
    </location>
</feature>
<evidence type="ECO:0000259" key="2">
    <source>
        <dbReference type="Pfam" id="PF13372"/>
    </source>
</evidence>
<reference evidence="3 4" key="1">
    <citation type="submission" date="2014-06" db="EMBL/GenBank/DDBJ databases">
        <title>Whole Genome Sequences of Three Symbiotic Endozoicomonas Bacteria.</title>
        <authorList>
            <person name="Neave M.J."/>
            <person name="Apprill A."/>
            <person name="Voolstra C.R."/>
        </authorList>
    </citation>
    <scope>NUCLEOTIDE SEQUENCE [LARGE SCALE GENOMIC DNA]</scope>
    <source>
        <strain evidence="3 4">DSM 25634</strain>
    </source>
</reference>
<sequence>MKTELKSLKHTKVTVLAAAIAGAAAVSTTQVHADEFIEALTGGEAFGDFRLRYESVDQDNDLKDGKALMLRSRLGYKTGDYYGFSGLLEFEDSRSIAGIDNYNDTVGNGTDYSVIADPEVTEIDQAFIQYKMEGLTAKLGRQVIAYDNQRFVGHVGWRQDRQTFNALTADYLPVEGLSLKYAYINKRNRIFAEEKDLRSKDHLLNASYATPIGKLTGYAYLLELDNDTDNSLDTYGVRLSGSTEASDLKFLYTGEYATQKNEAGSNKYDADYYFVEGGVVISGITAKVGYEVLGSDDGQYGFSTPLATAHKFNGWTDQFLGTPAQGLKDLYASVGGKLFGGKWSVTYHDFSADEDTPAIDDLGKEVDLVYSKKFGKHYNAGVKYATYSAGDKAAGKVDTDKLWLWVGLSF</sequence>
<comment type="caution">
    <text evidence="3">The sequence shown here is derived from an EMBL/GenBank/DDBJ whole genome shotgun (WGS) entry which is preliminary data.</text>
</comment>
<feature type="domain" description="Alginate export" evidence="2">
    <location>
        <begin position="76"/>
        <end position="278"/>
    </location>
</feature>
<dbReference type="AlphaFoldDB" id="A0A081NEM4"/>
<evidence type="ECO:0000313" key="3">
    <source>
        <dbReference type="EMBL" id="KEQ16897.1"/>
    </source>
</evidence>
<keyword evidence="4" id="KW-1185">Reference proteome</keyword>
<dbReference type="eggNOG" id="ENOG502Z7YP">
    <property type="taxonomic scope" value="Bacteria"/>
</dbReference>
<dbReference type="OrthoDB" id="9767539at2"/>
<dbReference type="Pfam" id="PF13372">
    <property type="entry name" value="Alginate_exp"/>
    <property type="match status" value="1"/>
</dbReference>
<dbReference type="EMBL" id="JOKH01000004">
    <property type="protein sequence ID" value="KEQ16897.1"/>
    <property type="molecule type" value="Genomic_DNA"/>
</dbReference>